<evidence type="ECO:0000256" key="1">
    <source>
        <dbReference type="ARBA" id="ARBA00004141"/>
    </source>
</evidence>
<comment type="caution">
    <text evidence="14">The sequence shown here is derived from an EMBL/GenBank/DDBJ whole genome shotgun (WGS) entry which is preliminary data.</text>
</comment>
<dbReference type="GO" id="GO:0005886">
    <property type="term" value="C:plasma membrane"/>
    <property type="evidence" value="ECO:0007669"/>
    <property type="project" value="TreeGrafter"/>
</dbReference>
<feature type="transmembrane region" description="Helical" evidence="12">
    <location>
        <begin position="367"/>
        <end position="386"/>
    </location>
</feature>
<dbReference type="GO" id="GO:0051453">
    <property type="term" value="P:regulation of intracellular pH"/>
    <property type="evidence" value="ECO:0007669"/>
    <property type="project" value="TreeGrafter"/>
</dbReference>
<dbReference type="PANTHER" id="PTHR10110:SF187">
    <property type="entry name" value="SODIUM_HYDROGEN EXCHANGER"/>
    <property type="match status" value="1"/>
</dbReference>
<evidence type="ECO:0000256" key="6">
    <source>
        <dbReference type="ARBA" id="ARBA00023065"/>
    </source>
</evidence>
<evidence type="ECO:0000256" key="11">
    <source>
        <dbReference type="SAM" id="MobiDB-lite"/>
    </source>
</evidence>
<name>A0A830HPL6_9CHLO</name>
<evidence type="ECO:0000313" key="14">
    <source>
        <dbReference type="EMBL" id="GHP09426.1"/>
    </source>
</evidence>
<evidence type="ECO:0000313" key="15">
    <source>
        <dbReference type="Proteomes" id="UP000660262"/>
    </source>
</evidence>
<feature type="domain" description="Cation/H+ exchanger transmembrane" evidence="13">
    <location>
        <begin position="29"/>
        <end position="156"/>
    </location>
</feature>
<evidence type="ECO:0000256" key="12">
    <source>
        <dbReference type="SAM" id="Phobius"/>
    </source>
</evidence>
<dbReference type="PANTHER" id="PTHR10110">
    <property type="entry name" value="SODIUM/HYDROGEN EXCHANGER"/>
    <property type="match status" value="1"/>
</dbReference>
<dbReference type="EMBL" id="BNJQ01000024">
    <property type="protein sequence ID" value="GHP09426.1"/>
    <property type="molecule type" value="Genomic_DNA"/>
</dbReference>
<dbReference type="InterPro" id="IPR018422">
    <property type="entry name" value="Cation/H_exchanger_CPA1"/>
</dbReference>
<keyword evidence="7 12" id="KW-0472">Membrane</keyword>
<dbReference type="GO" id="GO:0015386">
    <property type="term" value="F:potassium:proton antiporter activity"/>
    <property type="evidence" value="ECO:0007669"/>
    <property type="project" value="TreeGrafter"/>
</dbReference>
<comment type="catalytic activity">
    <reaction evidence="9">
        <text>Na(+)(in) + H(+)(out) = Na(+)(out) + H(+)(in)</text>
        <dbReference type="Rhea" id="RHEA:29419"/>
        <dbReference type="ChEBI" id="CHEBI:15378"/>
        <dbReference type="ChEBI" id="CHEBI:29101"/>
    </reaction>
</comment>
<dbReference type="GO" id="GO:0098719">
    <property type="term" value="P:sodium ion import across plasma membrane"/>
    <property type="evidence" value="ECO:0007669"/>
    <property type="project" value="TreeGrafter"/>
</dbReference>
<keyword evidence="3 12" id="KW-0812">Transmembrane</keyword>
<reference evidence="14" key="1">
    <citation type="submission" date="2020-10" db="EMBL/GenBank/DDBJ databases">
        <title>Unveiling of a novel bifunctional photoreceptor, Dualchrome1, isolated from a cosmopolitan green alga.</title>
        <authorList>
            <person name="Suzuki S."/>
            <person name="Kawachi M."/>
        </authorList>
    </citation>
    <scope>NUCLEOTIDE SEQUENCE</scope>
    <source>
        <strain evidence="14">NIES 2893</strain>
    </source>
</reference>
<evidence type="ECO:0000256" key="2">
    <source>
        <dbReference type="ARBA" id="ARBA00022448"/>
    </source>
</evidence>
<feature type="transmembrane region" description="Helical" evidence="12">
    <location>
        <begin position="107"/>
        <end position="130"/>
    </location>
</feature>
<comment type="subcellular location">
    <subcellularLocation>
        <location evidence="1">Membrane</location>
        <topology evidence="1">Multi-pass membrane protein</topology>
    </subcellularLocation>
</comment>
<dbReference type="GO" id="GO:0015385">
    <property type="term" value="F:sodium:proton antiporter activity"/>
    <property type="evidence" value="ECO:0007669"/>
    <property type="project" value="InterPro"/>
</dbReference>
<feature type="transmembrane region" description="Helical" evidence="12">
    <location>
        <begin position="479"/>
        <end position="499"/>
    </location>
</feature>
<feature type="transmembrane region" description="Helical" evidence="12">
    <location>
        <begin position="398"/>
        <end position="419"/>
    </location>
</feature>
<evidence type="ECO:0000259" key="13">
    <source>
        <dbReference type="Pfam" id="PF00999"/>
    </source>
</evidence>
<dbReference type="OrthoDB" id="196264at2759"/>
<comment type="catalytic activity">
    <reaction evidence="10">
        <text>K(+)(in) + H(+)(out) = K(+)(out) + H(+)(in)</text>
        <dbReference type="Rhea" id="RHEA:29467"/>
        <dbReference type="ChEBI" id="CHEBI:15378"/>
        <dbReference type="ChEBI" id="CHEBI:29103"/>
    </reaction>
</comment>
<dbReference type="Gene3D" id="6.10.140.1330">
    <property type="match status" value="1"/>
</dbReference>
<keyword evidence="4 12" id="KW-1133">Transmembrane helix</keyword>
<dbReference type="AlphaFoldDB" id="A0A830HPL6"/>
<feature type="transmembrane region" description="Helical" evidence="12">
    <location>
        <begin position="46"/>
        <end position="66"/>
    </location>
</feature>
<feature type="transmembrane region" description="Helical" evidence="12">
    <location>
        <begin position="440"/>
        <end position="459"/>
    </location>
</feature>
<feature type="compositionally biased region" description="Low complexity" evidence="11">
    <location>
        <begin position="577"/>
        <end position="587"/>
    </location>
</feature>
<proteinExistence type="predicted"/>
<keyword evidence="5" id="KW-0915">Sodium</keyword>
<evidence type="ECO:0000256" key="4">
    <source>
        <dbReference type="ARBA" id="ARBA00022989"/>
    </source>
</evidence>
<dbReference type="InterPro" id="IPR004709">
    <property type="entry name" value="NaH_exchanger"/>
</dbReference>
<feature type="transmembrane region" description="Helical" evidence="12">
    <location>
        <begin position="260"/>
        <end position="286"/>
    </location>
</feature>
<protein>
    <recommendedName>
        <fullName evidence="13">Cation/H+ exchanger transmembrane domain-containing protein</fullName>
    </recommendedName>
</protein>
<dbReference type="Proteomes" id="UP000660262">
    <property type="component" value="Unassembled WGS sequence"/>
</dbReference>
<accession>A0A830HPL6</accession>
<feature type="compositionally biased region" description="Basic residues" evidence="11">
    <location>
        <begin position="558"/>
        <end position="572"/>
    </location>
</feature>
<gene>
    <name evidence="14" type="ORF">PPROV_000816100</name>
</gene>
<feature type="region of interest" description="Disordered" evidence="11">
    <location>
        <begin position="516"/>
        <end position="589"/>
    </location>
</feature>
<evidence type="ECO:0000256" key="9">
    <source>
        <dbReference type="ARBA" id="ARBA00047524"/>
    </source>
</evidence>
<evidence type="ECO:0000256" key="5">
    <source>
        <dbReference type="ARBA" id="ARBA00023053"/>
    </source>
</evidence>
<feature type="domain" description="Cation/H+ exchanger transmembrane" evidence="13">
    <location>
        <begin position="176"/>
        <end position="500"/>
    </location>
</feature>
<keyword evidence="2" id="KW-0813">Transport</keyword>
<dbReference type="PRINTS" id="PR01084">
    <property type="entry name" value="NAHEXCHNGR"/>
</dbReference>
<organism evidence="14 15">
    <name type="scientific">Pycnococcus provasolii</name>
    <dbReference type="NCBI Taxonomy" id="41880"/>
    <lineage>
        <taxon>Eukaryota</taxon>
        <taxon>Viridiplantae</taxon>
        <taxon>Chlorophyta</taxon>
        <taxon>Pseudoscourfieldiophyceae</taxon>
        <taxon>Pseudoscourfieldiales</taxon>
        <taxon>Pycnococcaceae</taxon>
        <taxon>Pycnococcus</taxon>
    </lineage>
</organism>
<evidence type="ECO:0000256" key="3">
    <source>
        <dbReference type="ARBA" id="ARBA00022692"/>
    </source>
</evidence>
<keyword evidence="8" id="KW-0739">Sodium transport</keyword>
<dbReference type="Pfam" id="PF00999">
    <property type="entry name" value="Na_H_Exchanger"/>
    <property type="match status" value="2"/>
</dbReference>
<feature type="transmembrane region" description="Helical" evidence="12">
    <location>
        <begin position="22"/>
        <end position="39"/>
    </location>
</feature>
<evidence type="ECO:0000256" key="8">
    <source>
        <dbReference type="ARBA" id="ARBA00023201"/>
    </source>
</evidence>
<dbReference type="InterPro" id="IPR006153">
    <property type="entry name" value="Cation/H_exchanger_TM"/>
</dbReference>
<keyword evidence="15" id="KW-1185">Reference proteome</keyword>
<sequence length="681" mass="73031">MAGKDNSSYHVSYETYVSEELTFVWCLLVVALLCSYLVLRHRVNALPPAGAAMLVGMVGGGILVALKFEGDFRFDNSIFFYGLLPPIIYHAGASTSKTRLWKNLGSILTFAVVGTFVSTIVVGGCLSLLMSVGAVRSSTFGTALSAAEAARVQTFLPAPAPPAPPQSPNAQKKSDLGILECFMYGSLVSATDPVSTLAVFSSLGAHPMVHSIVLGESIMNDAVAIVLFRALEKMHAQVVEQEVSTTDGAGTIGWGTIFKVFFSFVALLLGSVFVGVVSSLLVAFLLKRMELWRYTARSYPGRARSAIGSGDARAYEMGVLLFGAYASYLFAELVDLSGITALFFAGIFHSHYAHANVSRVTRESMHVSLGTAAHCCETFVFAYLGLQIATWKQHQVDLGFLLSALPICMLARAVNIYPLSLMINTRRHTHKRITGNMQHMLWLAGLRGAVAYALCVNFPPLSSEYVSVENPNNPYVESTTLFLIVTTTLLFGGSTGPMLKHFGLLETSSYDNVGGRGIGGNVDGEPMRANDDEGEGHAMLPLGAELGDVEGATTSRPGRTKKTNGGGHHQHHGSGGASSSSTSSMNVGVGGAEDAMVAGEGNEIVGADIRRMSLDVDHTMTMGDEHEEDTRGFLSAAPRHREDFFSSLHSRWRKFDYSFMKPIFGGSGGFGLPDDFEEDST</sequence>
<evidence type="ECO:0000256" key="7">
    <source>
        <dbReference type="ARBA" id="ARBA00023136"/>
    </source>
</evidence>
<evidence type="ECO:0000256" key="10">
    <source>
        <dbReference type="ARBA" id="ARBA00047912"/>
    </source>
</evidence>
<keyword evidence="6" id="KW-0406">Ion transport</keyword>